<dbReference type="SUPFAM" id="SSF54111">
    <property type="entry name" value="Urease, gamma-subunit"/>
    <property type="match status" value="1"/>
</dbReference>
<dbReference type="NCBIfam" id="TIGR00192">
    <property type="entry name" value="urease_beta"/>
    <property type="match status" value="1"/>
</dbReference>
<protein>
    <recommendedName>
        <fullName evidence="4 11">Urease</fullName>
        <ecNumber evidence="3 11">3.5.1.5</ecNumber>
    </recommendedName>
    <alternativeName>
        <fullName evidence="9 11">Urea amidohydrolase</fullName>
    </alternativeName>
</protein>
<dbReference type="PANTHER" id="PTHR33569">
    <property type="entry name" value="UREASE"/>
    <property type="match status" value="1"/>
</dbReference>
<dbReference type="SUPFAM" id="SSF51556">
    <property type="entry name" value="Metallo-dependent hydrolases"/>
    <property type="match status" value="1"/>
</dbReference>
<comment type="subunit">
    <text evidence="2">Homohexamer.</text>
</comment>
<dbReference type="Pfam" id="PF00547">
    <property type="entry name" value="Urease_gamma"/>
    <property type="match status" value="1"/>
</dbReference>
<feature type="binding site" evidence="13">
    <location>
        <position position="400"/>
    </location>
    <ligand>
        <name>Ni(2+)</name>
        <dbReference type="ChEBI" id="CHEBI:49786"/>
        <label>1</label>
    </ligand>
</feature>
<dbReference type="InterPro" id="IPR002019">
    <property type="entry name" value="Urease_beta-like"/>
</dbReference>
<evidence type="ECO:0000256" key="10">
    <source>
        <dbReference type="ARBA" id="ARBA00056221"/>
    </source>
</evidence>
<keyword evidence="6 11" id="KW-0479">Metal-binding</keyword>
<comment type="catalytic activity">
    <reaction evidence="11">
        <text>urea + 2 H2O + H(+) = hydrogencarbonate + 2 NH4(+)</text>
        <dbReference type="Rhea" id="RHEA:20557"/>
        <dbReference type="ChEBI" id="CHEBI:15377"/>
        <dbReference type="ChEBI" id="CHEBI:15378"/>
        <dbReference type="ChEBI" id="CHEBI:16199"/>
        <dbReference type="ChEBI" id="CHEBI:17544"/>
        <dbReference type="ChEBI" id="CHEBI:28938"/>
        <dbReference type="EC" id="3.5.1.5"/>
    </reaction>
</comment>
<evidence type="ECO:0000256" key="5">
    <source>
        <dbReference type="ARBA" id="ARBA00022596"/>
    </source>
</evidence>
<evidence type="ECO:0000256" key="1">
    <source>
        <dbReference type="ARBA" id="ARBA00004897"/>
    </source>
</evidence>
<evidence type="ECO:0000256" key="2">
    <source>
        <dbReference type="ARBA" id="ARBA00011643"/>
    </source>
</evidence>
<dbReference type="InterPro" id="IPR011059">
    <property type="entry name" value="Metal-dep_hydrolase_composite"/>
</dbReference>
<dbReference type="SUPFAM" id="SSF51338">
    <property type="entry name" value="Composite domain of metallo-dependent hydrolases"/>
    <property type="match status" value="1"/>
</dbReference>
<keyword evidence="7 11" id="KW-0378">Hydrolase</keyword>
<name>A0AA38H3Y7_9TREE</name>
<keyword evidence="5 11" id="KW-0533">Nickel</keyword>
<feature type="binding site" evidence="13">
    <location>
        <position position="512"/>
    </location>
    <ligand>
        <name>Ni(2+)</name>
        <dbReference type="ChEBI" id="CHEBI:49786"/>
        <label>2</label>
    </ligand>
</feature>
<evidence type="ECO:0000256" key="3">
    <source>
        <dbReference type="ARBA" id="ARBA00012934"/>
    </source>
</evidence>
<dbReference type="PANTHER" id="PTHR33569:SF1">
    <property type="entry name" value="UREASE"/>
    <property type="match status" value="1"/>
</dbReference>
<dbReference type="GeneID" id="77725391"/>
<dbReference type="PROSITE" id="PS01120">
    <property type="entry name" value="UREASE_1"/>
    <property type="match status" value="1"/>
</dbReference>
<dbReference type="NCBIfam" id="NF009671">
    <property type="entry name" value="PRK13192.1"/>
    <property type="match status" value="1"/>
</dbReference>
<dbReference type="InterPro" id="IPR050069">
    <property type="entry name" value="Urease_subunit"/>
</dbReference>
<dbReference type="GO" id="GO:0043419">
    <property type="term" value="P:urea catabolic process"/>
    <property type="evidence" value="ECO:0007669"/>
    <property type="project" value="InterPro"/>
</dbReference>
<comment type="PTM">
    <text evidence="12">Carbamylation allows a single lysine to coordinate two nickel ions.</text>
</comment>
<dbReference type="InterPro" id="IPR036463">
    <property type="entry name" value="Urease_gamma_sf"/>
</dbReference>
<dbReference type="Gene3D" id="2.10.150.10">
    <property type="entry name" value="Urease, beta subunit"/>
    <property type="match status" value="1"/>
</dbReference>
<dbReference type="InterPro" id="IPR002026">
    <property type="entry name" value="Urease_gamma/gamma-beta_su"/>
</dbReference>
<feature type="domain" description="Urease" evidence="16">
    <location>
        <begin position="395"/>
        <end position="833"/>
    </location>
</feature>
<dbReference type="CDD" id="cd00375">
    <property type="entry name" value="Urease_alpha"/>
    <property type="match status" value="1"/>
</dbReference>
<feature type="modified residue" description="N6-carboxylysine" evidence="12">
    <location>
        <position position="483"/>
    </location>
</feature>
<keyword evidence="8" id="KW-0843">Virulence</keyword>
<dbReference type="Pfam" id="PF01979">
    <property type="entry name" value="Amidohydro_1"/>
    <property type="match status" value="1"/>
</dbReference>
<sequence>MHLLPREQDKLLITAVGQLAQRRLARGLILNRSEAVGLISSQIQEFIRDGNHSVAELMDLGKKMLGRRHVMEGVPEALHDMMVEGTFPDGTFLVSIHDAICSDDGDLQNALYGSFLPIPSSDLFPLPEVSNAPLAGAIVCRKERIKLSQGRKRWMVEVKNEGDRPIQVGSHYPFLETNPSLIFDRLLSYGTHLDIPAGTAVRFEPGERKTVSLVEVGGDKVLAGGSSLGAGKFDESKRGTEILELVQKRGFAHREQEKVVQGPVPEMDREVYASMFGPTVGDRVKLADMNLWVEVEKDYTYYGDECKFGGGKTLRDGMGQASNRHDNEVLDLCITNALVIDWSGIYKADIGVKDGKIVGIGKAGNPDMMDGVTDNMVFGSATEVIAGEKLILTAGALDVHVHFICPQLWQEALSSGITTIVGGGTGPASGSTATTCTSSKFYMEAMFAATDGIPLNFGFTGKGNDSGPNGMRDIVEAGAMGLKIHEDWGASPAAIDAGLKVADEYDVQLNIHTDTLNESGYIESTLAAIDGRTIHTYHTEGAGGGHAPDIIVVVEHPNVLPSSTNPTRPYTVNTLDEHLDMLMVCHHLDKSIPEDIAFADSRIRAETVAAEDVLQDTGAISMISSDAQAMGRIGEVISRTWRTAAKMRDVRGVLEGDEEGRDNERVKRYIAKYTINPAICHGMSHLVGQVKVGCLADLVLWNPASFGARPEMVIKGGVIAWAHIGDANASIPTVQPLIGRKMWACEPATAALTSVLWVSQVSIDNGTIAEYGLKKRAEAVKKCRDIGKKDMKLNDAMPKMQVDPETYVVMADGVLCDAPPATTLPLTKKHFIY</sequence>
<dbReference type="NCBIfam" id="TIGR00193">
    <property type="entry name" value="urease_gam"/>
    <property type="match status" value="1"/>
</dbReference>
<dbReference type="EC" id="3.5.1.5" evidence="3 11"/>
<dbReference type="PRINTS" id="PR01752">
    <property type="entry name" value="UREASE"/>
</dbReference>
<dbReference type="PROSITE" id="PS51368">
    <property type="entry name" value="UREASE_3"/>
    <property type="match status" value="1"/>
</dbReference>
<dbReference type="GO" id="GO:0035550">
    <property type="term" value="C:urease complex"/>
    <property type="evidence" value="ECO:0007669"/>
    <property type="project" value="InterPro"/>
</dbReference>
<dbReference type="InterPro" id="IPR032466">
    <property type="entry name" value="Metal_Hydrolase"/>
</dbReference>
<reference evidence="17" key="1">
    <citation type="journal article" date="2022" name="G3 (Bethesda)">
        <title>High quality genome of the basidiomycete yeast Dioszegia hungarica PDD-24b-2 isolated from cloud water.</title>
        <authorList>
            <person name="Jarrige D."/>
            <person name="Haridas S."/>
            <person name="Bleykasten-Grosshans C."/>
            <person name="Joly M."/>
            <person name="Nadalig T."/>
            <person name="Sancelme M."/>
            <person name="Vuilleumier S."/>
            <person name="Grigoriev I.V."/>
            <person name="Amato P."/>
            <person name="Bringel F."/>
        </authorList>
    </citation>
    <scope>NUCLEOTIDE SEQUENCE</scope>
    <source>
        <strain evidence="17">PDD-24b-2</strain>
    </source>
</reference>
<evidence type="ECO:0000256" key="8">
    <source>
        <dbReference type="ARBA" id="ARBA00023026"/>
    </source>
</evidence>
<accession>A0AA38H3Y7</accession>
<evidence type="ECO:0000256" key="15">
    <source>
        <dbReference type="PROSITE-ProRule" id="PRU00700"/>
    </source>
</evidence>
<dbReference type="CDD" id="cd00390">
    <property type="entry name" value="Urease_gamma"/>
    <property type="match status" value="1"/>
</dbReference>
<dbReference type="InterPro" id="IPR005848">
    <property type="entry name" value="Urease_asu"/>
</dbReference>
<dbReference type="NCBIfam" id="TIGR01792">
    <property type="entry name" value="urease_alph"/>
    <property type="match status" value="1"/>
</dbReference>
<dbReference type="HAMAP" id="MF_01953">
    <property type="entry name" value="Urease_alpha"/>
    <property type="match status" value="1"/>
</dbReference>
<dbReference type="InterPro" id="IPR011612">
    <property type="entry name" value="Urease_alpha_N_dom"/>
</dbReference>
<feature type="active site" description="Proton donor" evidence="14 15">
    <location>
        <position position="586"/>
    </location>
</feature>
<feature type="binding site" description="via carbamate group" evidence="13">
    <location>
        <position position="483"/>
    </location>
    <ligand>
        <name>Ni(2+)</name>
        <dbReference type="ChEBI" id="CHEBI:49786"/>
        <label>2</label>
    </ligand>
</feature>
<dbReference type="InterPro" id="IPR006680">
    <property type="entry name" value="Amidohydro-rel"/>
</dbReference>
<feature type="binding site" evidence="13">
    <location>
        <position position="538"/>
    </location>
    <ligand>
        <name>Ni(2+)</name>
        <dbReference type="ChEBI" id="CHEBI:49786"/>
        <label>2</label>
    </ligand>
</feature>
<organism evidence="17 18">
    <name type="scientific">Dioszegia hungarica</name>
    <dbReference type="NCBI Taxonomy" id="4972"/>
    <lineage>
        <taxon>Eukaryota</taxon>
        <taxon>Fungi</taxon>
        <taxon>Dikarya</taxon>
        <taxon>Basidiomycota</taxon>
        <taxon>Agaricomycotina</taxon>
        <taxon>Tremellomycetes</taxon>
        <taxon>Tremellales</taxon>
        <taxon>Bulleribasidiaceae</taxon>
        <taxon>Dioszegia</taxon>
    </lineage>
</organism>
<dbReference type="InterPro" id="IPR036461">
    <property type="entry name" value="Urease_betasu_sf"/>
</dbReference>
<evidence type="ECO:0000313" key="18">
    <source>
        <dbReference type="Proteomes" id="UP001164286"/>
    </source>
</evidence>
<proteinExistence type="inferred from homology"/>
<evidence type="ECO:0000256" key="9">
    <source>
        <dbReference type="ARBA" id="ARBA00030395"/>
    </source>
</evidence>
<comment type="pathway">
    <text evidence="1 11">Nitrogen metabolism; urea degradation; CO(2) and NH(3) from urea (urease route): step 1/1.</text>
</comment>
<dbReference type="PROSITE" id="PS00145">
    <property type="entry name" value="UREASE_2"/>
    <property type="match status" value="1"/>
</dbReference>
<comment type="cofactor">
    <cofactor evidence="13">
        <name>Ni cation</name>
        <dbReference type="ChEBI" id="CHEBI:25516"/>
    </cofactor>
    <text evidence="13">Binds 2 nickel ions per subunit.</text>
</comment>
<dbReference type="AlphaFoldDB" id="A0AA38H3Y7"/>
<dbReference type="Gene3D" id="3.30.280.10">
    <property type="entry name" value="Urease, gamma-like subunit"/>
    <property type="match status" value="1"/>
</dbReference>
<evidence type="ECO:0000313" key="17">
    <source>
        <dbReference type="EMBL" id="KAI9632389.1"/>
    </source>
</evidence>
<dbReference type="InterPro" id="IPR017951">
    <property type="entry name" value="Urease_asu_c"/>
</dbReference>
<evidence type="ECO:0000256" key="11">
    <source>
        <dbReference type="PIRNR" id="PIRNR001222"/>
    </source>
</evidence>
<dbReference type="GO" id="GO:0009039">
    <property type="term" value="F:urease activity"/>
    <property type="evidence" value="ECO:0007669"/>
    <property type="project" value="UniProtKB-EC"/>
</dbReference>
<dbReference type="Proteomes" id="UP001164286">
    <property type="component" value="Unassembled WGS sequence"/>
</dbReference>
<dbReference type="RefSeq" id="XP_052942166.1">
    <property type="nucleotide sequence ID" value="XM_053086190.1"/>
</dbReference>
<evidence type="ECO:0000256" key="4">
    <source>
        <dbReference type="ARBA" id="ARBA00013883"/>
    </source>
</evidence>
<comment type="caution">
    <text evidence="17">The sequence shown here is derived from an EMBL/GenBank/DDBJ whole genome shotgun (WGS) entry which is preliminary data.</text>
</comment>
<dbReference type="InterPro" id="IPR008221">
    <property type="entry name" value="Urease"/>
</dbReference>
<dbReference type="NCBIfam" id="NF009686">
    <property type="entry name" value="PRK13207.1"/>
    <property type="match status" value="1"/>
</dbReference>
<feature type="binding site" description="via carbamate group" evidence="13">
    <location>
        <position position="483"/>
    </location>
    <ligand>
        <name>Ni(2+)</name>
        <dbReference type="ChEBI" id="CHEBI:49786"/>
        <label>1</label>
    </ligand>
</feature>
<feature type="binding site" evidence="15">
    <location>
        <position position="485"/>
    </location>
    <ligand>
        <name>substrate</name>
    </ligand>
</feature>
<evidence type="ECO:0000256" key="7">
    <source>
        <dbReference type="ARBA" id="ARBA00022801"/>
    </source>
</evidence>
<dbReference type="SUPFAM" id="SSF51278">
    <property type="entry name" value="Urease, beta-subunit"/>
    <property type="match status" value="1"/>
</dbReference>
<dbReference type="PIRSF" id="PIRSF001222">
    <property type="entry name" value="Urease"/>
    <property type="match status" value="1"/>
</dbReference>
<comment type="function">
    <text evidence="10">Plays a nutritional role via nitrogen acquisition in the environment. Contributes to the central nervous system invasion by enhancing yeast sequestration within microcapillary beds (such as within the brain) during hematogenous spread, thereby facilitating blood-to-brain invasion by C.neoformans. Affects fitness within the mammalian phagosome, promoting non-lytic exocytosis while delaying intracellular replication and thus reducing phagolysosomal membrane damage, events that could facilitate cryptococcal dissemination when transported inside macrophages. Urease activity is also associated with the regulation of key intracellular metabolic pathways, including melanin biosynthesis, polyamine biosynthesis, as well as intracellular levels of proline and reactive oxygen species.</text>
</comment>
<dbReference type="InterPro" id="IPR029754">
    <property type="entry name" value="Urease_Ni-bd"/>
</dbReference>
<evidence type="ECO:0000256" key="6">
    <source>
        <dbReference type="ARBA" id="ARBA00022723"/>
    </source>
</evidence>
<dbReference type="CDD" id="cd00407">
    <property type="entry name" value="Urease_beta"/>
    <property type="match status" value="1"/>
</dbReference>
<dbReference type="Pfam" id="PF00699">
    <property type="entry name" value="Urease_beta"/>
    <property type="match status" value="1"/>
</dbReference>
<dbReference type="EMBL" id="JAKWFO010000014">
    <property type="protein sequence ID" value="KAI9632389.1"/>
    <property type="molecule type" value="Genomic_DNA"/>
</dbReference>
<keyword evidence="18" id="KW-1185">Reference proteome</keyword>
<dbReference type="InterPro" id="IPR017950">
    <property type="entry name" value="Urease_AS"/>
</dbReference>
<gene>
    <name evidence="17" type="ORF">MKK02DRAFT_20075</name>
</gene>
<evidence type="ECO:0000259" key="16">
    <source>
        <dbReference type="PROSITE" id="PS51368"/>
    </source>
</evidence>
<feature type="binding site" evidence="13">
    <location>
        <position position="402"/>
    </location>
    <ligand>
        <name>Ni(2+)</name>
        <dbReference type="ChEBI" id="CHEBI:49786"/>
        <label>1</label>
    </ligand>
</feature>
<dbReference type="GO" id="GO:0016151">
    <property type="term" value="F:nickel cation binding"/>
    <property type="evidence" value="ECO:0007669"/>
    <property type="project" value="InterPro"/>
</dbReference>
<dbReference type="Pfam" id="PF00449">
    <property type="entry name" value="Urease_alpha"/>
    <property type="match status" value="1"/>
</dbReference>
<evidence type="ECO:0000256" key="12">
    <source>
        <dbReference type="PIRSR" id="PIRSR001222-50"/>
    </source>
</evidence>
<dbReference type="Gene3D" id="2.30.40.10">
    <property type="entry name" value="Urease, subunit C, domain 1"/>
    <property type="match status" value="1"/>
</dbReference>
<evidence type="ECO:0000256" key="13">
    <source>
        <dbReference type="PIRSR" id="PIRSR001222-51"/>
    </source>
</evidence>
<dbReference type="Gene3D" id="3.20.20.140">
    <property type="entry name" value="Metal-dependent hydrolases"/>
    <property type="match status" value="1"/>
</dbReference>
<feature type="binding site" evidence="13">
    <location>
        <position position="626"/>
    </location>
    <ligand>
        <name>Ni(2+)</name>
        <dbReference type="ChEBI" id="CHEBI:49786"/>
        <label>1</label>
    </ligand>
</feature>
<dbReference type="FunFam" id="3.30.280.10:FF:000001">
    <property type="entry name" value="Urease subunit alpha"/>
    <property type="match status" value="1"/>
</dbReference>
<evidence type="ECO:0000256" key="14">
    <source>
        <dbReference type="PIRSR" id="PIRSR611612-52"/>
    </source>
</evidence>